<accession>A0A2H0RJA9</accession>
<gene>
    <name evidence="1" type="ORF">COV07_03835</name>
</gene>
<name>A0A2H0RJA9_9BACT</name>
<sequence length="163" mass="18045">MKSTIAVIAISVVLLFMGLWYTSTPKENKVLAGESVPIQGQQHIKVSASHPPYNSNPPSSGWHYANPAKWGVHEEELPDEQVIHNLEHGGIWITYKDLSADELESLTKLARLPKVIMTPRATNDASIALVSWGQVQKLGSFDEDAILNFITTNRNQSPEPYAN</sequence>
<proteinExistence type="predicted"/>
<dbReference type="EMBL" id="PCYL01000040">
    <property type="protein sequence ID" value="PIR46530.1"/>
    <property type="molecule type" value="Genomic_DNA"/>
</dbReference>
<organism evidence="1 2">
    <name type="scientific">Candidatus Vogelbacteria bacterium CG10_big_fil_rev_8_21_14_0_10_45_14</name>
    <dbReference type="NCBI Taxonomy" id="1975042"/>
    <lineage>
        <taxon>Bacteria</taxon>
        <taxon>Candidatus Vogeliibacteriota</taxon>
    </lineage>
</organism>
<evidence type="ECO:0008006" key="3">
    <source>
        <dbReference type="Google" id="ProtNLM"/>
    </source>
</evidence>
<evidence type="ECO:0000313" key="2">
    <source>
        <dbReference type="Proteomes" id="UP000230833"/>
    </source>
</evidence>
<evidence type="ECO:0000313" key="1">
    <source>
        <dbReference type="EMBL" id="PIR46530.1"/>
    </source>
</evidence>
<comment type="caution">
    <text evidence="1">The sequence shown here is derived from an EMBL/GenBank/DDBJ whole genome shotgun (WGS) entry which is preliminary data.</text>
</comment>
<dbReference type="AlphaFoldDB" id="A0A2H0RJA9"/>
<reference evidence="1 2" key="1">
    <citation type="submission" date="2017-09" db="EMBL/GenBank/DDBJ databases">
        <title>Depth-based differentiation of microbial function through sediment-hosted aquifers and enrichment of novel symbionts in the deep terrestrial subsurface.</title>
        <authorList>
            <person name="Probst A.J."/>
            <person name="Ladd B."/>
            <person name="Jarett J.K."/>
            <person name="Geller-Mcgrath D.E."/>
            <person name="Sieber C.M."/>
            <person name="Emerson J.B."/>
            <person name="Anantharaman K."/>
            <person name="Thomas B.C."/>
            <person name="Malmstrom R."/>
            <person name="Stieglmeier M."/>
            <person name="Klingl A."/>
            <person name="Woyke T."/>
            <person name="Ryan C.M."/>
            <person name="Banfield J.F."/>
        </authorList>
    </citation>
    <scope>NUCLEOTIDE SEQUENCE [LARGE SCALE GENOMIC DNA]</scope>
    <source>
        <strain evidence="1">CG10_big_fil_rev_8_21_14_0_10_45_14</strain>
    </source>
</reference>
<dbReference type="InterPro" id="IPR021454">
    <property type="entry name" value="DUF3105"/>
</dbReference>
<dbReference type="Pfam" id="PF11303">
    <property type="entry name" value="DUF3105"/>
    <property type="match status" value="1"/>
</dbReference>
<dbReference type="Proteomes" id="UP000230833">
    <property type="component" value="Unassembled WGS sequence"/>
</dbReference>
<protein>
    <recommendedName>
        <fullName evidence="3">DUF3105 domain-containing protein</fullName>
    </recommendedName>
</protein>